<dbReference type="Proteomes" id="UP001066276">
    <property type="component" value="Chromosome 9"/>
</dbReference>
<feature type="compositionally biased region" description="Basic and acidic residues" evidence="1">
    <location>
        <begin position="53"/>
        <end position="64"/>
    </location>
</feature>
<dbReference type="EMBL" id="JANPWB010000013">
    <property type="protein sequence ID" value="KAJ1107142.1"/>
    <property type="molecule type" value="Genomic_DNA"/>
</dbReference>
<accession>A0AAV7MU69</accession>
<feature type="region of interest" description="Disordered" evidence="1">
    <location>
        <begin position="53"/>
        <end position="121"/>
    </location>
</feature>
<name>A0AAV7MU69_PLEWA</name>
<evidence type="ECO:0000313" key="2">
    <source>
        <dbReference type="EMBL" id="KAJ1107142.1"/>
    </source>
</evidence>
<protein>
    <submittedName>
        <fullName evidence="2">Uncharacterized protein</fullName>
    </submittedName>
</protein>
<evidence type="ECO:0000256" key="1">
    <source>
        <dbReference type="SAM" id="MobiDB-lite"/>
    </source>
</evidence>
<evidence type="ECO:0000313" key="3">
    <source>
        <dbReference type="Proteomes" id="UP001066276"/>
    </source>
</evidence>
<feature type="region of interest" description="Disordered" evidence="1">
    <location>
        <begin position="1"/>
        <end position="22"/>
    </location>
</feature>
<organism evidence="2 3">
    <name type="scientific">Pleurodeles waltl</name>
    <name type="common">Iberian ribbed newt</name>
    <dbReference type="NCBI Taxonomy" id="8319"/>
    <lineage>
        <taxon>Eukaryota</taxon>
        <taxon>Metazoa</taxon>
        <taxon>Chordata</taxon>
        <taxon>Craniata</taxon>
        <taxon>Vertebrata</taxon>
        <taxon>Euteleostomi</taxon>
        <taxon>Amphibia</taxon>
        <taxon>Batrachia</taxon>
        <taxon>Caudata</taxon>
        <taxon>Salamandroidea</taxon>
        <taxon>Salamandridae</taxon>
        <taxon>Pleurodelinae</taxon>
        <taxon>Pleurodeles</taxon>
    </lineage>
</organism>
<keyword evidence="3" id="KW-1185">Reference proteome</keyword>
<gene>
    <name evidence="2" type="ORF">NDU88_004535</name>
</gene>
<reference evidence="2" key="1">
    <citation type="journal article" date="2022" name="bioRxiv">
        <title>Sequencing and chromosome-scale assembly of the giantPleurodeles waltlgenome.</title>
        <authorList>
            <person name="Brown T."/>
            <person name="Elewa A."/>
            <person name="Iarovenko S."/>
            <person name="Subramanian E."/>
            <person name="Araus A.J."/>
            <person name="Petzold A."/>
            <person name="Susuki M."/>
            <person name="Suzuki K.-i.T."/>
            <person name="Hayashi T."/>
            <person name="Toyoda A."/>
            <person name="Oliveira C."/>
            <person name="Osipova E."/>
            <person name="Leigh N.D."/>
            <person name="Simon A."/>
            <person name="Yun M.H."/>
        </authorList>
    </citation>
    <scope>NUCLEOTIDE SEQUENCE</scope>
    <source>
        <strain evidence="2">20211129_DDA</strain>
        <tissue evidence="2">Liver</tissue>
    </source>
</reference>
<sequence length="121" mass="13137">MAAASLCAADSGKRESGTCVTNGQSLKRWPHALAGAPGPGGLCCWPRPFPTTERAHDGEQRGEPIDQGYQACGPYPKEARGGETCGTPPPHQWKQSAARLCEDSSRPRQRHCWPCPRARER</sequence>
<comment type="caution">
    <text evidence="2">The sequence shown here is derived from an EMBL/GenBank/DDBJ whole genome shotgun (WGS) entry which is preliminary data.</text>
</comment>
<proteinExistence type="predicted"/>
<dbReference type="AlphaFoldDB" id="A0AAV7MU69"/>